<feature type="chain" id="PRO_5020222328" description="Glycosyl hydrolase family 101" evidence="1">
    <location>
        <begin position="33"/>
        <end position="801"/>
    </location>
</feature>
<organism evidence="2 3">
    <name type="scientific">Anseongella ginsenosidimutans</name>
    <dbReference type="NCBI Taxonomy" id="496056"/>
    <lineage>
        <taxon>Bacteria</taxon>
        <taxon>Pseudomonadati</taxon>
        <taxon>Bacteroidota</taxon>
        <taxon>Sphingobacteriia</taxon>
        <taxon>Sphingobacteriales</taxon>
        <taxon>Sphingobacteriaceae</taxon>
        <taxon>Anseongella</taxon>
    </lineage>
</organism>
<reference evidence="2 3" key="1">
    <citation type="submission" date="2019-03" db="EMBL/GenBank/DDBJ databases">
        <title>Genomic Encyclopedia of Type Strains, Phase IV (KMG-IV): sequencing the most valuable type-strain genomes for metagenomic binning, comparative biology and taxonomic classification.</title>
        <authorList>
            <person name="Goeker M."/>
        </authorList>
    </citation>
    <scope>NUCLEOTIDE SEQUENCE [LARGE SCALE GENOMIC DNA]</scope>
    <source>
        <strain evidence="2 3">DSM 21100</strain>
    </source>
</reference>
<evidence type="ECO:0000313" key="2">
    <source>
        <dbReference type="EMBL" id="TCS89844.1"/>
    </source>
</evidence>
<dbReference type="AlphaFoldDB" id="A0A4R3KX87"/>
<name>A0A4R3KX87_9SPHI</name>
<evidence type="ECO:0008006" key="4">
    <source>
        <dbReference type="Google" id="ProtNLM"/>
    </source>
</evidence>
<dbReference type="Proteomes" id="UP000295807">
    <property type="component" value="Unassembled WGS sequence"/>
</dbReference>
<evidence type="ECO:0000313" key="3">
    <source>
        <dbReference type="Proteomes" id="UP000295807"/>
    </source>
</evidence>
<protein>
    <recommendedName>
        <fullName evidence="4">Glycosyl hydrolase family 101</fullName>
    </recommendedName>
</protein>
<feature type="signal peptide" evidence="1">
    <location>
        <begin position="1"/>
        <end position="32"/>
    </location>
</feature>
<dbReference type="EMBL" id="SMAD01000001">
    <property type="protein sequence ID" value="TCS89844.1"/>
    <property type="molecule type" value="Genomic_DNA"/>
</dbReference>
<keyword evidence="1" id="KW-0732">Signal</keyword>
<dbReference type="PROSITE" id="PS51318">
    <property type="entry name" value="TAT"/>
    <property type="match status" value="1"/>
</dbReference>
<comment type="caution">
    <text evidence="2">The sequence shown here is derived from an EMBL/GenBank/DDBJ whole genome shotgun (WGS) entry which is preliminary data.</text>
</comment>
<gene>
    <name evidence="2" type="ORF">EDD80_10141</name>
</gene>
<dbReference type="SUPFAM" id="SSF51445">
    <property type="entry name" value="(Trans)glycosidases"/>
    <property type="match status" value="1"/>
</dbReference>
<keyword evidence="3" id="KW-1185">Reference proteome</keyword>
<dbReference type="RefSeq" id="WP_207910180.1">
    <property type="nucleotide sequence ID" value="NZ_CP042432.1"/>
</dbReference>
<accession>A0A4R3KX87</accession>
<proteinExistence type="predicted"/>
<dbReference type="InterPro" id="IPR006311">
    <property type="entry name" value="TAT_signal"/>
</dbReference>
<sequence>MHNKSTFPFSRRRFLASGALLGAAFLPGGASAADVAKLLQGTLQPETGGPAPVPFPHFPGTFQAFVWRNWFLAPAERMARVAGISTGELLKAGRAMGLPDPPAITGEQERRSYITVIRRNWHLLPTAQLLELLGWTEEKLEFTLKEDDFLYHKLGSLKPDCPPVRYTPADEKWEQWMSRVITEEFSGRYPRAEQPLFHFVDELSAPLRKAPSREKAPASGFSPRFAYPYFALFGDPLLDPGIDPYPGGYLDRMAASGLDATWMHIVLSKLTPFPWDPAVSEHWQERLGNLQKLVQRAKNHGIGIYLYLNEPRSLPLSFFKKHPELKGVTRGGEAALCTSHPAVQEYLVNSMTTITSAIPDLAGFFSITASENPTNCWSHFNGQGCPRCGERGPTAVIAELNTLYLKGIRQGIGNQQQAKEEPAGNKSQPAIREPQLIAWDWGWPADWAEGIIPALPKELALMSVSEWELEIERGGIKSHVGEYSISAVGPGPRARRHWSIAKQQGLKTIAKIQAGNTWEIGAVPHIPAVANVARHAANLREQQVDGLMLSWTLGGHPSPNLEVVAEIGSNRTLTPEQAMQQVAARRYGEAASDVVTAWEQFSQAFSEFPYHIGVVYNAPLQAGPANLLWEKPTGYRASMVGIPYDDVKSWISVYPEEAFTGQLTKAAEGFDTALAALRAKTGMLRLTKSQRKLLDEECHAAETVAIHYHSIVNQVQFTGIRDRLPEMAAQEKQQALRKLEAILKEEIILARRMNELQGLDSRLGFEATNHYFYVSSDLTEKVINCRYLLDRWLPSIKTDHE</sequence>
<evidence type="ECO:0000256" key="1">
    <source>
        <dbReference type="SAM" id="SignalP"/>
    </source>
</evidence>
<dbReference type="InterPro" id="IPR017853">
    <property type="entry name" value="GH"/>
</dbReference>